<dbReference type="RefSeq" id="WP_345556088.1">
    <property type="nucleotide sequence ID" value="NZ_BAABIK010000006.1"/>
</dbReference>
<sequence length="82" mass="8995">MILNLLGRVVSHWDLTQIAPVLNALGKPYSTLTAANRKRPKLPDTEAIRQVLSRLQQMGTVSGFSPRDGKLQVTMKSHSAAL</sequence>
<accession>A0ABP9GI30</accession>
<protein>
    <submittedName>
        <fullName evidence="1">Uncharacterized protein</fullName>
    </submittedName>
</protein>
<reference evidence="2" key="1">
    <citation type="journal article" date="2019" name="Int. J. Syst. Evol. Microbiol.">
        <title>The Global Catalogue of Microorganisms (GCM) 10K type strain sequencing project: providing services to taxonomists for standard genome sequencing and annotation.</title>
        <authorList>
            <consortium name="The Broad Institute Genomics Platform"/>
            <consortium name="The Broad Institute Genome Sequencing Center for Infectious Disease"/>
            <person name="Wu L."/>
            <person name="Ma J."/>
        </authorList>
    </citation>
    <scope>NUCLEOTIDE SEQUENCE [LARGE SCALE GENOMIC DNA]</scope>
    <source>
        <strain evidence="2">JCM 18123</strain>
    </source>
</reference>
<gene>
    <name evidence="1" type="ORF">GCM10023224_16270</name>
</gene>
<comment type="caution">
    <text evidence="1">The sequence shown here is derived from an EMBL/GenBank/DDBJ whole genome shotgun (WGS) entry which is preliminary data.</text>
</comment>
<keyword evidence="2" id="KW-1185">Reference proteome</keyword>
<organism evidence="1 2">
    <name type="scientific">Streptomonospora halophila</name>
    <dbReference type="NCBI Taxonomy" id="427369"/>
    <lineage>
        <taxon>Bacteria</taxon>
        <taxon>Bacillati</taxon>
        <taxon>Actinomycetota</taxon>
        <taxon>Actinomycetes</taxon>
        <taxon>Streptosporangiales</taxon>
        <taxon>Nocardiopsidaceae</taxon>
        <taxon>Streptomonospora</taxon>
    </lineage>
</organism>
<dbReference type="EMBL" id="BAABIK010000006">
    <property type="protein sequence ID" value="GAA4936194.1"/>
    <property type="molecule type" value="Genomic_DNA"/>
</dbReference>
<evidence type="ECO:0000313" key="2">
    <source>
        <dbReference type="Proteomes" id="UP001499993"/>
    </source>
</evidence>
<proteinExistence type="predicted"/>
<evidence type="ECO:0000313" key="1">
    <source>
        <dbReference type="EMBL" id="GAA4936194.1"/>
    </source>
</evidence>
<dbReference type="Proteomes" id="UP001499993">
    <property type="component" value="Unassembled WGS sequence"/>
</dbReference>
<name>A0ABP9GI30_9ACTN</name>